<dbReference type="Proteomes" id="UP000199306">
    <property type="component" value="Unassembled WGS sequence"/>
</dbReference>
<dbReference type="RefSeq" id="WP_092015066.1">
    <property type="nucleotide sequence ID" value="NZ_FOXH01000004.1"/>
</dbReference>
<keyword evidence="2" id="KW-1185">Reference proteome</keyword>
<proteinExistence type="predicted"/>
<reference evidence="1 2" key="1">
    <citation type="submission" date="2016-10" db="EMBL/GenBank/DDBJ databases">
        <authorList>
            <person name="de Groot N.N."/>
        </authorList>
    </citation>
    <scope>NUCLEOTIDE SEQUENCE [LARGE SCALE GENOMIC DNA]</scope>
    <source>
        <strain evidence="2">E92,LMG 26720,CCM 7988</strain>
    </source>
</reference>
<evidence type="ECO:0008006" key="3">
    <source>
        <dbReference type="Google" id="ProtNLM"/>
    </source>
</evidence>
<protein>
    <recommendedName>
        <fullName evidence="3">GW domain-containing protein</fullName>
    </recommendedName>
</protein>
<gene>
    <name evidence="1" type="ORF">SAMN04515674_1042</name>
</gene>
<dbReference type="AlphaFoldDB" id="A0A1I5RBT5"/>
<name>A0A1I5RBT5_9BACT</name>
<dbReference type="OrthoDB" id="9776208at2"/>
<dbReference type="EMBL" id="FOXH01000004">
    <property type="protein sequence ID" value="SFP55994.1"/>
    <property type="molecule type" value="Genomic_DNA"/>
</dbReference>
<evidence type="ECO:0000313" key="2">
    <source>
        <dbReference type="Proteomes" id="UP000199306"/>
    </source>
</evidence>
<organism evidence="1 2">
    <name type="scientific">Pseudarcicella hirudinis</name>
    <dbReference type="NCBI Taxonomy" id="1079859"/>
    <lineage>
        <taxon>Bacteria</taxon>
        <taxon>Pseudomonadati</taxon>
        <taxon>Bacteroidota</taxon>
        <taxon>Cytophagia</taxon>
        <taxon>Cytophagales</taxon>
        <taxon>Flectobacillaceae</taxon>
        <taxon>Pseudarcicella</taxon>
    </lineage>
</organism>
<evidence type="ECO:0000313" key="1">
    <source>
        <dbReference type="EMBL" id="SFP55994.1"/>
    </source>
</evidence>
<accession>A0A1I5RBT5</accession>
<sequence length="247" mass="29857">MKRIYLLLSITLSISTKGQIPTIRQYLQGIWKMECCDPDYWVYNKNQIYWVNKDTTQNYLKPNSLYCIPRTPIFNYNKFYNKAYKEKIPLDSVDFDRPFYLEETTKSEIFYVLYYDSTDIVHNQWLKVRDNISRLNYDYYITPKELNHFYVWDGGAPSAIVNYNRILSPPKYVLDFYKKIAFESFKKIRFQKRFILDDSFTLTKMYLIEGDEVEILEEKLVKGISWLKIRYYGSKTIEGWIKKTDVE</sequence>